<sequence length="72" mass="8382">MWSCERKLEKVELPVNLSEPHSPELETLSTPTQTDSLWSVERREVQALGLGSVPARKKERERTACDFYCRYL</sequence>
<feature type="compositionally biased region" description="Polar residues" evidence="1">
    <location>
        <begin position="27"/>
        <end position="36"/>
    </location>
</feature>
<evidence type="ECO:0000313" key="2">
    <source>
        <dbReference type="EMBL" id="KAL1266470.1"/>
    </source>
</evidence>
<gene>
    <name evidence="2" type="ORF">QQF64_002145</name>
</gene>
<organism evidence="2 3">
    <name type="scientific">Cirrhinus molitorella</name>
    <name type="common">mud carp</name>
    <dbReference type="NCBI Taxonomy" id="172907"/>
    <lineage>
        <taxon>Eukaryota</taxon>
        <taxon>Metazoa</taxon>
        <taxon>Chordata</taxon>
        <taxon>Craniata</taxon>
        <taxon>Vertebrata</taxon>
        <taxon>Euteleostomi</taxon>
        <taxon>Actinopterygii</taxon>
        <taxon>Neopterygii</taxon>
        <taxon>Teleostei</taxon>
        <taxon>Ostariophysi</taxon>
        <taxon>Cypriniformes</taxon>
        <taxon>Cyprinidae</taxon>
        <taxon>Labeoninae</taxon>
        <taxon>Labeonini</taxon>
        <taxon>Cirrhinus</taxon>
    </lineage>
</organism>
<protein>
    <submittedName>
        <fullName evidence="2">Uncharacterized protein</fullName>
    </submittedName>
</protein>
<proteinExistence type="predicted"/>
<dbReference type="Proteomes" id="UP001558613">
    <property type="component" value="Unassembled WGS sequence"/>
</dbReference>
<reference evidence="2 3" key="1">
    <citation type="submission" date="2023-09" db="EMBL/GenBank/DDBJ databases">
        <authorList>
            <person name="Wang M."/>
        </authorList>
    </citation>
    <scope>NUCLEOTIDE SEQUENCE [LARGE SCALE GENOMIC DNA]</scope>
    <source>
        <strain evidence="2">GT-2023</strain>
        <tissue evidence="2">Liver</tissue>
    </source>
</reference>
<dbReference type="EMBL" id="JAYMGO010000010">
    <property type="protein sequence ID" value="KAL1266470.1"/>
    <property type="molecule type" value="Genomic_DNA"/>
</dbReference>
<feature type="region of interest" description="Disordered" evidence="1">
    <location>
        <begin position="15"/>
        <end position="36"/>
    </location>
</feature>
<comment type="caution">
    <text evidence="2">The sequence shown here is derived from an EMBL/GenBank/DDBJ whole genome shotgun (WGS) entry which is preliminary data.</text>
</comment>
<evidence type="ECO:0000313" key="3">
    <source>
        <dbReference type="Proteomes" id="UP001558613"/>
    </source>
</evidence>
<keyword evidence="3" id="KW-1185">Reference proteome</keyword>
<evidence type="ECO:0000256" key="1">
    <source>
        <dbReference type="SAM" id="MobiDB-lite"/>
    </source>
</evidence>
<name>A0ABR3MPH4_9TELE</name>
<accession>A0ABR3MPH4</accession>